<dbReference type="UniPathway" id="UPA00378"/>
<keyword evidence="20" id="KW-1185">Reference proteome</keyword>
<sequence length="746" mass="85826">MKTKQLEDNFCDSKLPFLKLPNWLYILIVAFASILCYGNSYYGAFVFDDSEAVVNNQDVNLKTPVYKIFNHDFWGTRLTNHASHKSYRPLTILSFRLNVWMDNGNLSPKSFHMTNIILHAIVSCQLLHVYNLFFDGNAPKTSFLAALMFAVHPIHVEVVSGVVGRADLLSACLSLGVFIIYHRVAKAKQISSIINIITTILCCVISLMAMLCKEQGLMIMTFCGVYEVIGINKITFKSLMKNIKISKMIRLFKRESLERLFLFAVGFCVILYGRWTVMGSAPVFQQIDNPASFVTSPIERFVNYSYIYVINIWIMICPIWLCFDWSMGCIPLIRLNQFPKDPRLFIVFGFWIILVIVLYKLLCSKNYDQKQLQIGFLFGLLLFLPASNLMFTVGFVIAERVLYLPSAGFIIIVVIGIRRLCLYSFAKKVVGMCIILLIFIHFVRTYQRSKEWSSELDLFRSALKVCPMNAKVHYNLAKSLADIGHTQEAINRYKHALLLHPRYDQAMNNLANILKDQNELEEARSLLEKAVSIRNDFAAAWMNLGIVLSAQHQYNKAEEAYLIALQHRKSYPHCYFNLGNLYLEMGEQTKALFAWQNATFQQPTHVISWNNMIVLLESIGELKRAENVARTALSILPNEPNLHFNIANILGKMDKFVEAEKHFLAAIQLKHLVSKVQVVALYHSNLGVLYHRWEKYELAEINYLQALSIDPKMQKVKNHLALLHKHLDEINQPTLNMKSYQHKREL</sequence>
<gene>
    <name evidence="21" type="primary">LOC112688247</name>
</gene>
<keyword evidence="7" id="KW-0808">Transferase</keyword>
<evidence type="ECO:0000256" key="3">
    <source>
        <dbReference type="ARBA" id="ARBA00004240"/>
    </source>
</evidence>
<keyword evidence="10 16" id="KW-0802">TPR repeat</keyword>
<feature type="transmembrane region" description="Helical" evidence="18">
    <location>
        <begin position="23"/>
        <end position="42"/>
    </location>
</feature>
<feature type="transmembrane region" description="Helical" evidence="18">
    <location>
        <begin position="344"/>
        <end position="362"/>
    </location>
</feature>
<dbReference type="GO" id="GO:0004169">
    <property type="term" value="F:dolichyl-phosphate-mannose-protein mannosyltransferase activity"/>
    <property type="evidence" value="ECO:0007669"/>
    <property type="project" value="UniProtKB-EC"/>
</dbReference>
<dbReference type="OrthoDB" id="19588at2759"/>
<comment type="catalytic activity">
    <reaction evidence="15">
        <text>a di-trans,poly-cis-dolichyl beta-D-mannosyl phosphate + L-seryl-[protein] = 3-O-(alpha-D-mannosyl)-L-seryl-[protein] + a di-trans,poly-cis-dolichyl phosphate + H(+)</text>
        <dbReference type="Rhea" id="RHEA:17377"/>
        <dbReference type="Rhea" id="RHEA-COMP:9863"/>
        <dbReference type="Rhea" id="RHEA-COMP:13546"/>
        <dbReference type="Rhea" id="RHEA-COMP:19498"/>
        <dbReference type="Rhea" id="RHEA-COMP:19501"/>
        <dbReference type="ChEBI" id="CHEBI:15378"/>
        <dbReference type="ChEBI" id="CHEBI:29999"/>
        <dbReference type="ChEBI" id="CHEBI:57683"/>
        <dbReference type="ChEBI" id="CHEBI:58211"/>
        <dbReference type="ChEBI" id="CHEBI:137321"/>
        <dbReference type="EC" id="2.4.1.109"/>
    </reaction>
</comment>
<dbReference type="PROSITE" id="PS50005">
    <property type="entry name" value="TPR"/>
    <property type="match status" value="4"/>
</dbReference>
<evidence type="ECO:0000256" key="6">
    <source>
        <dbReference type="ARBA" id="ARBA00012839"/>
    </source>
</evidence>
<evidence type="ECO:0000313" key="20">
    <source>
        <dbReference type="Proteomes" id="UP000694846"/>
    </source>
</evidence>
<feature type="repeat" description="TPR" evidence="16">
    <location>
        <begin position="680"/>
        <end position="713"/>
    </location>
</feature>
<dbReference type="InterPro" id="IPR052346">
    <property type="entry name" value="O-mannosyl-transferase_TMTC"/>
</dbReference>
<evidence type="ECO:0000256" key="10">
    <source>
        <dbReference type="ARBA" id="ARBA00022803"/>
    </source>
</evidence>
<dbReference type="Pfam" id="PF13432">
    <property type="entry name" value="TPR_16"/>
    <property type="match status" value="1"/>
</dbReference>
<name>A0A8B8G2V9_9HEMI</name>
<dbReference type="InterPro" id="IPR013618">
    <property type="entry name" value="TMTC_DUF1736"/>
</dbReference>
<keyword evidence="11" id="KW-0256">Endoplasmic reticulum</keyword>
<feature type="transmembrane region" description="Helical" evidence="18">
    <location>
        <begin position="401"/>
        <end position="419"/>
    </location>
</feature>
<evidence type="ECO:0000313" key="21">
    <source>
        <dbReference type="RefSeq" id="XP_025417138.1"/>
    </source>
</evidence>
<feature type="transmembrane region" description="Helical" evidence="18">
    <location>
        <begin position="305"/>
        <end position="323"/>
    </location>
</feature>
<evidence type="ECO:0000256" key="13">
    <source>
        <dbReference type="ARBA" id="ARBA00023136"/>
    </source>
</evidence>
<dbReference type="GO" id="GO:0005783">
    <property type="term" value="C:endoplasmic reticulum"/>
    <property type="evidence" value="ECO:0007669"/>
    <property type="project" value="UniProtKB-SubCell"/>
</dbReference>
<keyword evidence="12 18" id="KW-1133">Transmembrane helix</keyword>
<feature type="repeat" description="TPR" evidence="16">
    <location>
        <begin position="538"/>
        <end position="571"/>
    </location>
</feature>
<evidence type="ECO:0000256" key="1">
    <source>
        <dbReference type="ARBA" id="ARBA00003582"/>
    </source>
</evidence>
<dbReference type="GeneID" id="112688247"/>
<evidence type="ECO:0000259" key="19">
    <source>
        <dbReference type="Pfam" id="PF08409"/>
    </source>
</evidence>
<dbReference type="GO" id="GO:0016020">
    <property type="term" value="C:membrane"/>
    <property type="evidence" value="ECO:0007669"/>
    <property type="project" value="UniProtKB-SubCell"/>
</dbReference>
<evidence type="ECO:0000256" key="16">
    <source>
        <dbReference type="PROSITE-ProRule" id="PRU00339"/>
    </source>
</evidence>
<feature type="transmembrane region" description="Helical" evidence="18">
    <location>
        <begin position="217"/>
        <end position="236"/>
    </location>
</feature>
<evidence type="ECO:0000256" key="7">
    <source>
        <dbReference type="ARBA" id="ARBA00022679"/>
    </source>
</evidence>
<keyword evidence="8 18" id="KW-0812">Transmembrane</keyword>
<evidence type="ECO:0000256" key="8">
    <source>
        <dbReference type="ARBA" id="ARBA00022692"/>
    </source>
</evidence>
<dbReference type="AlphaFoldDB" id="A0A8B8G2V9"/>
<evidence type="ECO:0000256" key="17">
    <source>
        <dbReference type="SAM" id="Coils"/>
    </source>
</evidence>
<evidence type="ECO:0000256" key="18">
    <source>
        <dbReference type="SAM" id="Phobius"/>
    </source>
</evidence>
<dbReference type="InterPro" id="IPR011990">
    <property type="entry name" value="TPR-like_helical_dom_sf"/>
</dbReference>
<evidence type="ECO:0000256" key="11">
    <source>
        <dbReference type="ARBA" id="ARBA00022824"/>
    </source>
</evidence>
<evidence type="ECO:0000256" key="12">
    <source>
        <dbReference type="ARBA" id="ARBA00022989"/>
    </source>
</evidence>
<evidence type="ECO:0000256" key="9">
    <source>
        <dbReference type="ARBA" id="ARBA00022737"/>
    </source>
</evidence>
<evidence type="ECO:0000256" key="5">
    <source>
        <dbReference type="ARBA" id="ARBA00007882"/>
    </source>
</evidence>
<dbReference type="Proteomes" id="UP000694846">
    <property type="component" value="Unplaced"/>
</dbReference>
<feature type="domain" description="DUF1736" evidence="19">
    <location>
        <begin position="280"/>
        <end position="355"/>
    </location>
</feature>
<dbReference type="RefSeq" id="XP_025417138.1">
    <property type="nucleotide sequence ID" value="XM_025561353.1"/>
</dbReference>
<dbReference type="GO" id="GO:0030968">
    <property type="term" value="P:endoplasmic reticulum unfolded protein response"/>
    <property type="evidence" value="ECO:0007669"/>
    <property type="project" value="TreeGrafter"/>
</dbReference>
<comment type="catalytic activity">
    <reaction evidence="14">
        <text>a di-trans,poly-cis-dolichyl beta-D-mannosyl phosphate + L-threonyl-[protein] = 3-O-(alpha-D-mannosyl)-L-threonyl-[protein] + a di-trans,poly-cis-dolichyl phosphate + H(+)</text>
        <dbReference type="Rhea" id="RHEA:53396"/>
        <dbReference type="Rhea" id="RHEA-COMP:11060"/>
        <dbReference type="Rhea" id="RHEA-COMP:13547"/>
        <dbReference type="Rhea" id="RHEA-COMP:19498"/>
        <dbReference type="Rhea" id="RHEA-COMP:19501"/>
        <dbReference type="ChEBI" id="CHEBI:15378"/>
        <dbReference type="ChEBI" id="CHEBI:30013"/>
        <dbReference type="ChEBI" id="CHEBI:57683"/>
        <dbReference type="ChEBI" id="CHEBI:58211"/>
        <dbReference type="ChEBI" id="CHEBI:137323"/>
        <dbReference type="EC" id="2.4.1.109"/>
    </reaction>
</comment>
<feature type="transmembrane region" description="Helical" evidence="18">
    <location>
        <begin position="425"/>
        <end position="443"/>
    </location>
</feature>
<evidence type="ECO:0000256" key="2">
    <source>
        <dbReference type="ARBA" id="ARBA00004141"/>
    </source>
</evidence>
<dbReference type="SUPFAM" id="SSF48452">
    <property type="entry name" value="TPR-like"/>
    <property type="match status" value="2"/>
</dbReference>
<comment type="function">
    <text evidence="1">Transfers mannosyl residues to the hydroxyl group of serine or threonine residues.</text>
</comment>
<dbReference type="InterPro" id="IPR019734">
    <property type="entry name" value="TPR_rpt"/>
</dbReference>
<feature type="repeat" description="TPR" evidence="16">
    <location>
        <begin position="572"/>
        <end position="605"/>
    </location>
</feature>
<organism evidence="20 21">
    <name type="scientific">Sipha flava</name>
    <name type="common">yellow sugarcane aphid</name>
    <dbReference type="NCBI Taxonomy" id="143950"/>
    <lineage>
        <taxon>Eukaryota</taxon>
        <taxon>Metazoa</taxon>
        <taxon>Ecdysozoa</taxon>
        <taxon>Arthropoda</taxon>
        <taxon>Hexapoda</taxon>
        <taxon>Insecta</taxon>
        <taxon>Pterygota</taxon>
        <taxon>Neoptera</taxon>
        <taxon>Paraneoptera</taxon>
        <taxon>Hemiptera</taxon>
        <taxon>Sternorrhyncha</taxon>
        <taxon>Aphidomorpha</taxon>
        <taxon>Aphidoidea</taxon>
        <taxon>Aphididae</taxon>
        <taxon>Sipha</taxon>
    </lineage>
</organism>
<feature type="transmembrane region" description="Helical" evidence="18">
    <location>
        <begin position="116"/>
        <end position="134"/>
    </location>
</feature>
<dbReference type="EC" id="2.4.1.109" evidence="6"/>
<feature type="transmembrane region" description="Helical" evidence="18">
    <location>
        <begin position="193"/>
        <end position="211"/>
    </location>
</feature>
<comment type="similarity">
    <text evidence="5">Belongs to the TMTC family.</text>
</comment>
<dbReference type="PANTHER" id="PTHR44227">
    <property type="match status" value="1"/>
</dbReference>
<dbReference type="Pfam" id="PF13424">
    <property type="entry name" value="TPR_12"/>
    <property type="match status" value="1"/>
</dbReference>
<feature type="transmembrane region" description="Helical" evidence="18">
    <location>
        <begin position="374"/>
        <end position="396"/>
    </location>
</feature>
<keyword evidence="17" id="KW-0175">Coiled coil</keyword>
<comment type="pathway">
    <text evidence="4">Protein modification; protein glycosylation.</text>
</comment>
<dbReference type="Gene3D" id="1.25.40.10">
    <property type="entry name" value="Tetratricopeptide repeat domain"/>
    <property type="match status" value="1"/>
</dbReference>
<dbReference type="SMART" id="SM00028">
    <property type="entry name" value="TPR"/>
    <property type="match status" value="7"/>
</dbReference>
<feature type="repeat" description="TPR" evidence="16">
    <location>
        <begin position="470"/>
        <end position="503"/>
    </location>
</feature>
<protein>
    <recommendedName>
        <fullName evidence="6">dolichyl-phosphate-mannose--protein mannosyltransferase</fullName>
        <ecNumber evidence="6">2.4.1.109</ecNumber>
    </recommendedName>
</protein>
<reference evidence="21" key="1">
    <citation type="submission" date="2025-08" db="UniProtKB">
        <authorList>
            <consortium name="RefSeq"/>
        </authorList>
    </citation>
    <scope>IDENTIFICATION</scope>
    <source>
        <tissue evidence="21">Whole body</tissue>
    </source>
</reference>
<keyword evidence="9" id="KW-0677">Repeat</keyword>
<comment type="subcellular location">
    <subcellularLocation>
        <location evidence="3">Endoplasmic reticulum</location>
    </subcellularLocation>
    <subcellularLocation>
        <location evidence="2">Membrane</location>
        <topology evidence="2">Multi-pass membrane protein</topology>
    </subcellularLocation>
</comment>
<feature type="coiled-coil region" evidence="17">
    <location>
        <begin position="503"/>
        <end position="530"/>
    </location>
</feature>
<dbReference type="PANTHER" id="PTHR44227:SF3">
    <property type="entry name" value="PROTEIN O-MANNOSYL-TRANSFERASE TMTC4"/>
    <property type="match status" value="1"/>
</dbReference>
<proteinExistence type="inferred from homology"/>
<dbReference type="Pfam" id="PF08409">
    <property type="entry name" value="TMTC_DUF1736"/>
    <property type="match status" value="1"/>
</dbReference>
<keyword evidence="13 18" id="KW-0472">Membrane</keyword>
<dbReference type="Pfam" id="PF13374">
    <property type="entry name" value="TPR_10"/>
    <property type="match status" value="1"/>
</dbReference>
<evidence type="ECO:0000256" key="4">
    <source>
        <dbReference type="ARBA" id="ARBA00004922"/>
    </source>
</evidence>
<feature type="transmembrane region" description="Helical" evidence="18">
    <location>
        <begin position="257"/>
        <end position="275"/>
    </location>
</feature>
<evidence type="ECO:0000256" key="15">
    <source>
        <dbReference type="ARBA" id="ARBA00045102"/>
    </source>
</evidence>
<evidence type="ECO:0000256" key="14">
    <source>
        <dbReference type="ARBA" id="ARBA00045085"/>
    </source>
</evidence>
<accession>A0A8B8G2V9</accession>